<organism evidence="2 3">
    <name type="scientific">Durusdinium trenchii</name>
    <dbReference type="NCBI Taxonomy" id="1381693"/>
    <lineage>
        <taxon>Eukaryota</taxon>
        <taxon>Sar</taxon>
        <taxon>Alveolata</taxon>
        <taxon>Dinophyceae</taxon>
        <taxon>Suessiales</taxon>
        <taxon>Symbiodiniaceae</taxon>
        <taxon>Durusdinium</taxon>
    </lineage>
</organism>
<dbReference type="EMBL" id="CAXAMN010027805">
    <property type="protein sequence ID" value="CAK9113078.1"/>
    <property type="molecule type" value="Genomic_DNA"/>
</dbReference>
<sequence length="180" mass="20179">MKRSWVLVLVGPAIAVDVKKFEAQIGPGGVSNVSSVTSHFQSYMRKAAEHTKHQRSDDFAVREDANSADQFTLRLLIGSESNRKTDMAIVTHFCEPNWAPGALALAASLRKTGTQHNLVVMITSDINERYRRLLSHVFDKVYVEEPVTPHASITRDGADCVTLQLRSWQLLYRKVLCRGQ</sequence>
<protein>
    <submittedName>
        <fullName evidence="2">Uncharacterized protein</fullName>
    </submittedName>
</protein>
<feature type="chain" id="PRO_5046927448" evidence="1">
    <location>
        <begin position="16"/>
        <end position="180"/>
    </location>
</feature>
<name>A0ABP0SL28_9DINO</name>
<comment type="caution">
    <text evidence="2">The sequence shown here is derived from an EMBL/GenBank/DDBJ whole genome shotgun (WGS) entry which is preliminary data.</text>
</comment>
<dbReference type="Gene3D" id="3.90.550.10">
    <property type="entry name" value="Spore Coat Polysaccharide Biosynthesis Protein SpsA, Chain A"/>
    <property type="match status" value="1"/>
</dbReference>
<accession>A0ABP0SL28</accession>
<keyword evidence="3" id="KW-1185">Reference proteome</keyword>
<dbReference type="SUPFAM" id="SSF53448">
    <property type="entry name" value="Nucleotide-diphospho-sugar transferases"/>
    <property type="match status" value="1"/>
</dbReference>
<dbReference type="Proteomes" id="UP001642484">
    <property type="component" value="Unassembled WGS sequence"/>
</dbReference>
<gene>
    <name evidence="2" type="ORF">CCMP2556_LOCUS52365</name>
</gene>
<feature type="signal peptide" evidence="1">
    <location>
        <begin position="1"/>
        <end position="15"/>
    </location>
</feature>
<proteinExistence type="predicted"/>
<evidence type="ECO:0000256" key="1">
    <source>
        <dbReference type="SAM" id="SignalP"/>
    </source>
</evidence>
<dbReference type="InterPro" id="IPR029044">
    <property type="entry name" value="Nucleotide-diphossugar_trans"/>
</dbReference>
<reference evidence="2 3" key="1">
    <citation type="submission" date="2024-02" db="EMBL/GenBank/DDBJ databases">
        <authorList>
            <person name="Chen Y."/>
            <person name="Shah S."/>
            <person name="Dougan E. K."/>
            <person name="Thang M."/>
            <person name="Chan C."/>
        </authorList>
    </citation>
    <scope>NUCLEOTIDE SEQUENCE [LARGE SCALE GENOMIC DNA]</scope>
</reference>
<evidence type="ECO:0000313" key="3">
    <source>
        <dbReference type="Proteomes" id="UP001642484"/>
    </source>
</evidence>
<evidence type="ECO:0000313" key="2">
    <source>
        <dbReference type="EMBL" id="CAK9113078.1"/>
    </source>
</evidence>
<keyword evidence="1" id="KW-0732">Signal</keyword>